<evidence type="ECO:0000256" key="1">
    <source>
        <dbReference type="SAM" id="MobiDB-lite"/>
    </source>
</evidence>
<sequence length="309" mass="32512">MSVQFIGDTRAQPRAMPIVPLLVAAGMLGFVLVSFLPDVTGSGETTLGEVILAVVLLAAASSSVVVAVAGRWAGQRRSDMTRHLVDERPLGRGQDSLLLLQGGRSEAGGNGDGDGGADCTTLDERADEDGGVADTPVLPGTGAQPVVTDYPVFLAARFGRACDTRSREHLGMGPQPDFGEDPFREIEEALADEDDFAEHVLSLEIPPVTFEGVCQALSTVGYRRHGLQALDLASPSGTLAPSGRVRLAVTLEPPAAGGSPITLSATPSTADGGTEHLRVSCRDRRSDRMNIYVLGRDGWRKLGQPYAVR</sequence>
<reference evidence="3" key="1">
    <citation type="submission" date="2020-12" db="EMBL/GenBank/DDBJ databases">
        <title>Bacterial taxonomy.</title>
        <authorList>
            <person name="Pan X."/>
        </authorList>
    </citation>
    <scope>NUCLEOTIDE SEQUENCE</scope>
    <source>
        <strain evidence="3">B2012</strain>
    </source>
</reference>
<feature type="transmembrane region" description="Helical" evidence="2">
    <location>
        <begin position="18"/>
        <end position="36"/>
    </location>
</feature>
<keyword evidence="2" id="KW-0472">Membrane</keyword>
<feature type="compositionally biased region" description="Gly residues" evidence="1">
    <location>
        <begin position="105"/>
        <end position="116"/>
    </location>
</feature>
<comment type="caution">
    <text evidence="3">The sequence shown here is derived from an EMBL/GenBank/DDBJ whole genome shotgun (WGS) entry which is preliminary data.</text>
</comment>
<keyword evidence="4" id="KW-1185">Reference proteome</keyword>
<keyword evidence="2" id="KW-1133">Transmembrane helix</keyword>
<dbReference type="EMBL" id="JAEKJA010000007">
    <property type="protein sequence ID" value="MBJ3776006.1"/>
    <property type="molecule type" value="Genomic_DNA"/>
</dbReference>
<evidence type="ECO:0000313" key="4">
    <source>
        <dbReference type="Proteomes" id="UP000609531"/>
    </source>
</evidence>
<feature type="transmembrane region" description="Helical" evidence="2">
    <location>
        <begin position="51"/>
        <end position="73"/>
    </location>
</feature>
<gene>
    <name evidence="3" type="ORF">JCR33_09930</name>
</gene>
<accession>A0A934MHF2</accession>
<feature type="region of interest" description="Disordered" evidence="1">
    <location>
        <begin position="102"/>
        <end position="140"/>
    </location>
</feature>
<protein>
    <submittedName>
        <fullName evidence="3">Uncharacterized protein</fullName>
    </submittedName>
</protein>
<keyword evidence="2" id="KW-0812">Transmembrane</keyword>
<proteinExistence type="predicted"/>
<organism evidence="3 4">
    <name type="scientific">Acuticoccus mangrovi</name>
    <dbReference type="NCBI Taxonomy" id="2796142"/>
    <lineage>
        <taxon>Bacteria</taxon>
        <taxon>Pseudomonadati</taxon>
        <taxon>Pseudomonadota</taxon>
        <taxon>Alphaproteobacteria</taxon>
        <taxon>Hyphomicrobiales</taxon>
        <taxon>Amorphaceae</taxon>
        <taxon>Acuticoccus</taxon>
    </lineage>
</organism>
<name>A0A934MHF2_9HYPH</name>
<evidence type="ECO:0000313" key="3">
    <source>
        <dbReference type="EMBL" id="MBJ3776006.1"/>
    </source>
</evidence>
<dbReference type="AlphaFoldDB" id="A0A934MHF2"/>
<dbReference type="Proteomes" id="UP000609531">
    <property type="component" value="Unassembled WGS sequence"/>
</dbReference>
<evidence type="ECO:0000256" key="2">
    <source>
        <dbReference type="SAM" id="Phobius"/>
    </source>
</evidence>